<dbReference type="KEGG" id="mpd:MCP_1294"/>
<dbReference type="STRING" id="304371.MCP_1294"/>
<dbReference type="SMART" id="SM00028">
    <property type="entry name" value="TPR"/>
    <property type="match status" value="2"/>
</dbReference>
<reference evidence="3" key="3">
    <citation type="journal article" date="2011" name="PLoS ONE">
        <title>Genome sequence of a mesophilic hydrogenotrophic methanogen Methanocella paludicola, the first cultivated representative of the order Methanocellales.</title>
        <authorList>
            <person name="Sakai S."/>
            <person name="Takaki Y."/>
            <person name="Shimamura S."/>
            <person name="Sekine M."/>
            <person name="Tajima T."/>
            <person name="Kosugi H."/>
            <person name="Ichikawa N."/>
            <person name="Tasumi E."/>
            <person name="Hiraki A.T."/>
            <person name="Shimizu A."/>
            <person name="Kato Y."/>
            <person name="Nishiko R."/>
            <person name="Mori K."/>
            <person name="Fujita N."/>
            <person name="Imachi H."/>
            <person name="Takai K."/>
        </authorList>
    </citation>
    <scope>NUCLEOTIDE SEQUENCE [LARGE SCALE GENOMIC DNA]</scope>
    <source>
        <strain evidence="3">DSM 17711 / JCM 13418 / NBRC 101707 / SANAE</strain>
    </source>
</reference>
<dbReference type="InterPro" id="IPR011990">
    <property type="entry name" value="TPR-like_helical_dom_sf"/>
</dbReference>
<dbReference type="PROSITE" id="PS50005">
    <property type="entry name" value="TPR"/>
    <property type="match status" value="1"/>
</dbReference>
<dbReference type="EMBL" id="AP011532">
    <property type="protein sequence ID" value="BAI61366.1"/>
    <property type="molecule type" value="Genomic_DNA"/>
</dbReference>
<dbReference type="SUPFAM" id="SSF48452">
    <property type="entry name" value="TPR-like"/>
    <property type="match status" value="1"/>
</dbReference>
<sequence>MAQQRRMTRQVQIGLSHSEKARKLSSSGFYEEALKELNIALRAFEAENKNGLWDDAVAGVLNNAGYVYLFTGNYQGAEDTFRSALEIKERLNDKRSLAATLAGIADACRGQCRFDDAASRLQDALDIAVSIKDDAMGRALMASMDALERTRCDMPDANFKKVDFDELYAPAAGTDLSARLAHLSIKAKDPGEIIIAADIGFPYLMHDMGGSHPYPAMAFLFPKDTESVLIDQGVTDEEEHPVASTARKFSGILYGPGSYCRAGPQPMPVCKQYRYTFGEGHLLSWHIGANGWYHVEATLSLNYEAGLRLCIAMPFGSVKLRSSSISIDRPSDWSAISLVGGNFMEGRRLETARLPYDLHRAIYQGPAKARIKSEAGTTMRYGVLSLEMIK</sequence>
<keyword evidence="3" id="KW-1185">Reference proteome</keyword>
<keyword evidence="1" id="KW-0802">TPR repeat</keyword>
<protein>
    <submittedName>
        <fullName evidence="2">Uncharacterized protein</fullName>
    </submittedName>
</protein>
<accession>D1YY44</accession>
<dbReference type="eggNOG" id="arCOG03047">
    <property type="taxonomic scope" value="Archaea"/>
</dbReference>
<dbReference type="Gene3D" id="1.25.40.10">
    <property type="entry name" value="Tetratricopeptide repeat domain"/>
    <property type="match status" value="1"/>
</dbReference>
<evidence type="ECO:0000256" key="1">
    <source>
        <dbReference type="PROSITE-ProRule" id="PRU00339"/>
    </source>
</evidence>
<dbReference type="OrthoDB" id="385054at2157"/>
<name>D1YY44_METPS</name>
<dbReference type="GeneID" id="8681269"/>
<dbReference type="InterPro" id="IPR019734">
    <property type="entry name" value="TPR_rpt"/>
</dbReference>
<dbReference type="Pfam" id="PF13424">
    <property type="entry name" value="TPR_12"/>
    <property type="match status" value="1"/>
</dbReference>
<evidence type="ECO:0000313" key="2">
    <source>
        <dbReference type="EMBL" id="BAI61366.1"/>
    </source>
</evidence>
<organism evidence="2 3">
    <name type="scientific">Methanocella paludicola (strain DSM 17711 / JCM 13418 / NBRC 101707 / SANAE)</name>
    <dbReference type="NCBI Taxonomy" id="304371"/>
    <lineage>
        <taxon>Archaea</taxon>
        <taxon>Methanobacteriati</taxon>
        <taxon>Methanobacteriota</taxon>
        <taxon>Stenosarchaea group</taxon>
        <taxon>Methanomicrobia</taxon>
        <taxon>Methanocellales</taxon>
        <taxon>Methanocellaceae</taxon>
        <taxon>Methanocella</taxon>
    </lineage>
</organism>
<dbReference type="InParanoid" id="D1YY44"/>
<reference evidence="2 3" key="2">
    <citation type="journal article" date="2008" name="Int. J. Syst. Evol. Microbiol.">
        <title>Methanocella paludicola gen. nov., sp. nov., a methane-producing archaeon, the first isolate of the lineage 'Rice Cluster I', and proposal of the new archaeal order Methanocellales ord. nov.</title>
        <authorList>
            <person name="Sakai S."/>
            <person name="Imachi H."/>
            <person name="Hanada S."/>
            <person name="Ohashi A."/>
            <person name="Harada H."/>
            <person name="Kamagata Y."/>
        </authorList>
    </citation>
    <scope>NUCLEOTIDE SEQUENCE [LARGE SCALE GENOMIC DNA]</scope>
    <source>
        <strain evidence="3">DSM 17711 / JCM 13418 / NBRC 101707 / SANAE</strain>
    </source>
</reference>
<feature type="repeat" description="TPR" evidence="1">
    <location>
        <begin position="58"/>
        <end position="91"/>
    </location>
</feature>
<evidence type="ECO:0000313" key="3">
    <source>
        <dbReference type="Proteomes" id="UP000001882"/>
    </source>
</evidence>
<dbReference type="RefSeq" id="WP_012900045.1">
    <property type="nucleotide sequence ID" value="NC_013665.1"/>
</dbReference>
<reference evidence="2 3" key="1">
    <citation type="journal article" date="2007" name="Appl. Environ. Microbiol.">
        <title>Isolation of key methanogens for global methane emission from rice paddy fields: a novel isolate affiliated with the clone cluster rice cluster I.</title>
        <authorList>
            <person name="Sakai S."/>
            <person name="Imachi H."/>
            <person name="Sekiguchi Y."/>
            <person name="Ohashi A."/>
            <person name="Harada H."/>
            <person name="Kamagata Y."/>
        </authorList>
    </citation>
    <scope>NUCLEOTIDE SEQUENCE [LARGE SCALE GENOMIC DNA]</scope>
    <source>
        <strain evidence="3">DSM 17711 / JCM 13418 / NBRC 101707 / SANAE</strain>
    </source>
</reference>
<dbReference type="Proteomes" id="UP000001882">
    <property type="component" value="Chromosome"/>
</dbReference>
<proteinExistence type="predicted"/>
<dbReference type="AlphaFoldDB" id="D1YY44"/>
<gene>
    <name evidence="2" type="ordered locus">MCP_1294</name>
</gene>